<dbReference type="PANTHER" id="PTHR33516:SF2">
    <property type="entry name" value="LEXA REPRESSOR-RELATED"/>
    <property type="match status" value="1"/>
</dbReference>
<dbReference type="InterPro" id="IPR039418">
    <property type="entry name" value="LexA-like"/>
</dbReference>
<protein>
    <submittedName>
        <fullName evidence="2">Uv protection and mutation protein</fullName>
        <ecNumber evidence="2">3.4.21.-</ecNumber>
    </submittedName>
</protein>
<reference evidence="2 3" key="1">
    <citation type="journal article" date="2006" name="PLoS Genet.">
        <title>The complete genome sequence and comparative genome analysis of the high pathogenicity Yersinia enterocolitica strain 8081.</title>
        <authorList>
            <person name="Thomson N.R."/>
            <person name="Howard S."/>
            <person name="Wren B.W."/>
            <person name="Holden M.T.G."/>
            <person name="Crossman L."/>
            <person name="Challis G.L."/>
            <person name="Churcher C."/>
            <person name="Mungall K."/>
            <person name="Brooks K."/>
            <person name="Chillingworth T."/>
            <person name="Feltwell T."/>
            <person name="Abdellah Z."/>
            <person name="Hauser H."/>
            <person name="Jagels K."/>
            <person name="Maddison M."/>
            <person name="Moule S."/>
            <person name="Sanders M."/>
            <person name="Whitehead S."/>
            <person name="Quail M.A."/>
            <person name="Dougan G."/>
            <person name="Parkhill J."/>
            <person name="Prentice M.B."/>
        </authorList>
    </citation>
    <scope>NUCLEOTIDE SEQUENCE [LARGE SCALE GENOMIC DNA]</scope>
    <source>
        <strain evidence="3">NCTC 13174 / 8081</strain>
    </source>
</reference>
<evidence type="ECO:0000313" key="3">
    <source>
        <dbReference type="Proteomes" id="UP000000642"/>
    </source>
</evidence>
<dbReference type="EC" id="3.4.21.-" evidence="2"/>
<dbReference type="OrthoDB" id="9787787at2"/>
<dbReference type="PANTHER" id="PTHR33516">
    <property type="entry name" value="LEXA REPRESSOR"/>
    <property type="match status" value="1"/>
</dbReference>
<name>A1JLR5_YERE8</name>
<dbReference type="PATRIC" id="fig|393305.7.peg.1883"/>
<dbReference type="InterPro" id="IPR015927">
    <property type="entry name" value="Peptidase_S24_S26A/B/C"/>
</dbReference>
<dbReference type="KEGG" id="yen:YE1733"/>
<dbReference type="SUPFAM" id="SSF51306">
    <property type="entry name" value="LexA/Signal peptidase"/>
    <property type="match status" value="1"/>
</dbReference>
<dbReference type="Proteomes" id="UP000000642">
    <property type="component" value="Chromosome"/>
</dbReference>
<accession>A1JLR5</accession>
<dbReference type="AlphaFoldDB" id="A1JLR5"/>
<sequence length="137" mass="14835">MSEQPLVITLSLYQSFGGPMSAFGNAAQDYIEKRIDINEHCIVHPAATFFMTAEGESLIAAGIHHGALLVIDRSLPAKHGDIVVATIGGEFSIKRLYLRPTPRLEALNAGTPALILCEGDEDLVIFGVITFCINKLR</sequence>
<evidence type="ECO:0000313" key="2">
    <source>
        <dbReference type="EMBL" id="CAL11808.1"/>
    </source>
</evidence>
<dbReference type="HOGENOM" id="CLU_066192_0_0_6"/>
<dbReference type="EMBL" id="AM286415">
    <property type="protein sequence ID" value="CAL11808.1"/>
    <property type="molecule type" value="Genomic_DNA"/>
</dbReference>
<proteinExistence type="predicted"/>
<dbReference type="InterPro" id="IPR036286">
    <property type="entry name" value="LexA/Signal_pep-like_sf"/>
</dbReference>
<dbReference type="Pfam" id="PF00717">
    <property type="entry name" value="Peptidase_S24"/>
    <property type="match status" value="1"/>
</dbReference>
<dbReference type="MEROPS" id="S24.003"/>
<organism evidence="2 3">
    <name type="scientific">Yersinia enterocolitica serotype O:8 / biotype 1B (strain NCTC 13174 / 8081)</name>
    <dbReference type="NCBI Taxonomy" id="393305"/>
    <lineage>
        <taxon>Bacteria</taxon>
        <taxon>Pseudomonadati</taxon>
        <taxon>Pseudomonadota</taxon>
        <taxon>Gammaproteobacteria</taxon>
        <taxon>Enterobacterales</taxon>
        <taxon>Yersiniaceae</taxon>
        <taxon>Yersinia</taxon>
    </lineage>
</organism>
<dbReference type="NCBIfam" id="NF007621">
    <property type="entry name" value="PRK10276.1"/>
    <property type="match status" value="1"/>
</dbReference>
<dbReference type="Gene3D" id="2.10.109.10">
    <property type="entry name" value="Umud Fragment, subunit A"/>
    <property type="match status" value="1"/>
</dbReference>
<keyword evidence="2" id="KW-0378">Hydrolase</keyword>
<evidence type="ECO:0000259" key="1">
    <source>
        <dbReference type="Pfam" id="PF00717"/>
    </source>
</evidence>
<dbReference type="CDD" id="cd06529">
    <property type="entry name" value="S24_LexA-like"/>
    <property type="match status" value="1"/>
</dbReference>
<dbReference type="eggNOG" id="COG1974">
    <property type="taxonomic scope" value="Bacteria"/>
</dbReference>
<dbReference type="GO" id="GO:0016787">
    <property type="term" value="F:hydrolase activity"/>
    <property type="evidence" value="ECO:0007669"/>
    <property type="project" value="UniProtKB-KW"/>
</dbReference>
<gene>
    <name evidence="2" type="primary">umuD</name>
    <name evidence="2" type="ordered locus">YE1733</name>
</gene>
<feature type="domain" description="Peptidase S24/S26A/S26B/S26C" evidence="1">
    <location>
        <begin position="23"/>
        <end position="129"/>
    </location>
</feature>
<dbReference type="InterPro" id="IPR050077">
    <property type="entry name" value="LexA_repressor"/>
</dbReference>